<feature type="non-terminal residue" evidence="1">
    <location>
        <position position="1"/>
    </location>
</feature>
<organism evidence="1 2">
    <name type="scientific">Spiromyces aspiralis</name>
    <dbReference type="NCBI Taxonomy" id="68401"/>
    <lineage>
        <taxon>Eukaryota</taxon>
        <taxon>Fungi</taxon>
        <taxon>Fungi incertae sedis</taxon>
        <taxon>Zoopagomycota</taxon>
        <taxon>Kickxellomycotina</taxon>
        <taxon>Kickxellomycetes</taxon>
        <taxon>Kickxellales</taxon>
        <taxon>Kickxellaceae</taxon>
        <taxon>Spiromyces</taxon>
    </lineage>
</organism>
<proteinExistence type="predicted"/>
<sequence>EIRYLMARKLAVNAVINPITAILGCRNGELINSSDGRALISDLSREISLVFRSGSPELVHRGFSHADVEMAVLDTCRATALNRSSMLQDIVKGSRTEIDYISGYIAGLARKFAGSQWQHGQRFTFFTLTPLPMQGPGTDDPNADPPADSPKEIVEEDIKSVDAEKLLRQALPVPEPPEEGMCCG</sequence>
<keyword evidence="2" id="KW-1185">Reference proteome</keyword>
<accession>A0ACC1HBP8</accession>
<dbReference type="Proteomes" id="UP001145114">
    <property type="component" value="Unassembled WGS sequence"/>
</dbReference>
<reference evidence="1" key="1">
    <citation type="submission" date="2022-06" db="EMBL/GenBank/DDBJ databases">
        <title>Phylogenomic reconstructions and comparative analyses of Kickxellomycotina fungi.</title>
        <authorList>
            <person name="Reynolds N.K."/>
            <person name="Stajich J.E."/>
            <person name="Barry K."/>
            <person name="Grigoriev I.V."/>
            <person name="Crous P."/>
            <person name="Smith M.E."/>
        </authorList>
    </citation>
    <scope>NUCLEOTIDE SEQUENCE</scope>
    <source>
        <strain evidence="1">RSA 2271</strain>
    </source>
</reference>
<name>A0ACC1HBP8_9FUNG</name>
<protein>
    <submittedName>
        <fullName evidence="1">2-dehydropantoate 2-reductase (Ketopantoate reductase) (KPA reductase) (KPR)</fullName>
    </submittedName>
</protein>
<evidence type="ECO:0000313" key="2">
    <source>
        <dbReference type="Proteomes" id="UP001145114"/>
    </source>
</evidence>
<dbReference type="EMBL" id="JAMZIH010007989">
    <property type="protein sequence ID" value="KAJ1672687.1"/>
    <property type="molecule type" value="Genomic_DNA"/>
</dbReference>
<gene>
    <name evidence="1" type="primary">PAN5_2</name>
    <name evidence="1" type="ORF">EV182_006698</name>
</gene>
<evidence type="ECO:0000313" key="1">
    <source>
        <dbReference type="EMBL" id="KAJ1672687.1"/>
    </source>
</evidence>
<feature type="non-terminal residue" evidence="1">
    <location>
        <position position="184"/>
    </location>
</feature>
<comment type="caution">
    <text evidence="1">The sequence shown here is derived from an EMBL/GenBank/DDBJ whole genome shotgun (WGS) entry which is preliminary data.</text>
</comment>